<dbReference type="GeneID" id="106464291"/>
<feature type="compositionally biased region" description="Polar residues" evidence="3">
    <location>
        <begin position="859"/>
        <end position="880"/>
    </location>
</feature>
<proteinExistence type="predicted"/>
<feature type="compositionally biased region" description="Polar residues" evidence="3">
    <location>
        <begin position="422"/>
        <end position="440"/>
    </location>
</feature>
<dbReference type="SMART" id="SM01191">
    <property type="entry name" value="ENT"/>
    <property type="match status" value="1"/>
</dbReference>
<feature type="compositionally biased region" description="Polar residues" evidence="3">
    <location>
        <begin position="1132"/>
        <end position="1161"/>
    </location>
</feature>
<gene>
    <name evidence="6" type="primary">LOC106464291</name>
</gene>
<dbReference type="SUPFAM" id="SSF158639">
    <property type="entry name" value="ENT-like"/>
    <property type="match status" value="1"/>
</dbReference>
<evidence type="ECO:0000256" key="3">
    <source>
        <dbReference type="SAM" id="MobiDB-lite"/>
    </source>
</evidence>
<evidence type="ECO:0000313" key="6">
    <source>
        <dbReference type="RefSeq" id="XP_022248159.1"/>
    </source>
</evidence>
<feature type="region of interest" description="Disordered" evidence="3">
    <location>
        <begin position="1198"/>
        <end position="1233"/>
    </location>
</feature>
<dbReference type="InterPro" id="IPR033482">
    <property type="entry name" value="EMSY"/>
</dbReference>
<feature type="compositionally biased region" description="Polar residues" evidence="3">
    <location>
        <begin position="162"/>
        <end position="179"/>
    </location>
</feature>
<feature type="region of interest" description="Disordered" evidence="3">
    <location>
        <begin position="386"/>
        <end position="440"/>
    </location>
</feature>
<feature type="domain" description="ENT" evidence="4">
    <location>
        <begin position="13"/>
        <end position="97"/>
    </location>
</feature>
<feature type="compositionally biased region" description="Low complexity" evidence="3">
    <location>
        <begin position="139"/>
        <end position="157"/>
    </location>
</feature>
<feature type="region of interest" description="Disordered" evidence="3">
    <location>
        <begin position="857"/>
        <end position="880"/>
    </location>
</feature>
<organism evidence="5 6">
    <name type="scientific">Limulus polyphemus</name>
    <name type="common">Atlantic horseshoe crab</name>
    <dbReference type="NCBI Taxonomy" id="6850"/>
    <lineage>
        <taxon>Eukaryota</taxon>
        <taxon>Metazoa</taxon>
        <taxon>Ecdysozoa</taxon>
        <taxon>Arthropoda</taxon>
        <taxon>Chelicerata</taxon>
        <taxon>Merostomata</taxon>
        <taxon>Xiphosura</taxon>
        <taxon>Limulidae</taxon>
        <taxon>Limulus</taxon>
    </lineage>
</organism>
<dbReference type="Pfam" id="PF03735">
    <property type="entry name" value="ENT"/>
    <property type="match status" value="1"/>
</dbReference>
<dbReference type="InterPro" id="IPR036142">
    <property type="entry name" value="ENT_dom-like_sf"/>
</dbReference>
<keyword evidence="5" id="KW-1185">Reference proteome</keyword>
<feature type="region of interest" description="Disordered" evidence="3">
    <location>
        <begin position="1116"/>
        <end position="1163"/>
    </location>
</feature>
<accession>A0ABM1SX03</accession>
<feature type="compositionally biased region" description="Low complexity" evidence="3">
    <location>
        <begin position="1034"/>
        <end position="1051"/>
    </location>
</feature>
<feature type="compositionally biased region" description="Low complexity" evidence="3">
    <location>
        <begin position="1198"/>
        <end position="1208"/>
    </location>
</feature>
<feature type="compositionally biased region" description="Basic and acidic residues" evidence="3">
    <location>
        <begin position="1224"/>
        <end position="1233"/>
    </location>
</feature>
<sequence>MWPMLLDYTRDDCKRILRTLELEAYASIVSAFRAQGELTKEKKKMLHDLSSSLSISLERHRAEIRRAVNDERLNTIADRMAGPNTAAEWAIEGRRLIPLLPRLVPQTAFTAIANNAANIQAAKNAALMPPSATGKKETSSPPTSGMSSPLSTPSTPTHVVRSVQSGQKSSSPASTNNNVMVFPSGMPIHVKGEGNEEEVNIRKRKRSSSLDSAAGPQKIHLPSPVASASSGPSLGINPIGEPTLTSNTNITTQAVSRSVSLPMGLKVTFSSNIHKTTNTVSTAPSPKVILVSSSGTTVEPGTLHRPLTVPVVKTVAPSGTTGSLNKTKISVGAPVSVSSGGTNQNLPCTTTLVGCSSSGIISTTGGSVGTQNFHVLSTGSVLSSSSSVNTGWVRSRPRTTIQSIPKQQVRPRSMVMVPRGLQSPSPYNPTSTASQSSGTSFLSASGQSYQGVQVVHGVPVRLPAGVGRAQIQYKHDRGVKVLTPSSATFSGKTAGSSGSPQVVVVSSTVASAQAVTKISTGSYGAASGARVVHMASPNHPQGVRTVARPLSGTGNIGTRLLSTGPQRGIQAGALGRTQLSGAKPNVIVVHKAQVWPQSQGQGATIVVSSSPGGKIPAEAVQEAVTYIQRQERTRQPSMMTVVKTLTTPRASLVSSSTLAAEGVTHSSSSSLKSSAYASTSRLGESSKSQSLNVASVVEVPKTSTVSNVLEQKSSLLADVIEAAGILSNNSSSTTLMSVASSSNVPCRSSSQLTTTSAAVTVATYSDSIAHASSASIVVSVAKLPDSASRSSVTVPLGILPDSGSQSSSFTVPISIAATLSDSCSKASSSLPSVSIATLPDSGGLVSVASVPVSIATLPDSDSQPSSAPTSIPTYPDSGGQTSAAVHIPIEAFPDSVSQTSSATFPVSLTVLPDSGGLASSASIPVSVGVLPDSGSQDASVHVPMATLPDSGSQEKSASAKMPKVILPDSGSEAAVTAQTGVFPDGENQTSSISVVLPDSCSQRSSSSVTTSSLVLPDSAPNDPISKPTVVFPDSGGEASSSSSFTVSRPISVQPDSGSQTCATSVMMSDRVFPDSVSNSTPAAVTSLTSILPDSRNQLGISLLNRPAVTNIQAMSRRPKTSISRSGVIPPDSSKSTCSLAPNLPDSNNQVSSTQATNSSSVPVMPPGVNTVALSPVTLVSSSTLVPVASSFVSLTDSTSPSFVTSSGSGQQQNSKVAPSQIEEQECKADDEKQSNVGQISLEVVPSSSQSSLSKTLVVCKEESTGDANMEDISELQEISIPIDQFEEGQILEIEGPEAELLSQGHLSKQLLELLQQAGIQIQEDAEIITAETAPESSCISVESISAESVVPKISAGSSTIPKAVSMEVGDMEENPLSSSIVYVTTVADEAEETDGKAVTAGSEGNTVTQHHVIDLLASAQLDPDTLRLVEDLLQNPGSLTNRLGISQADDINKPARGLTNPESSHRSPEVFTFQLPGQNRCEGDKVLTTNMDVKNQNSQALNTNVTVEPCGFNISLMKLEDFTSQQESLESNERLSQDCSNEIVRTKLSSVSSSQEGSREVTEK</sequence>
<feature type="region of interest" description="Disordered" evidence="3">
    <location>
        <begin position="1033"/>
        <end position="1060"/>
    </location>
</feature>
<evidence type="ECO:0000259" key="4">
    <source>
        <dbReference type="PROSITE" id="PS51138"/>
    </source>
</evidence>
<dbReference type="PROSITE" id="PS51138">
    <property type="entry name" value="ENT"/>
    <property type="match status" value="1"/>
</dbReference>
<reference evidence="6" key="1">
    <citation type="submission" date="2025-08" db="UniProtKB">
        <authorList>
            <consortium name="RefSeq"/>
        </authorList>
    </citation>
    <scope>IDENTIFICATION</scope>
    <source>
        <tissue evidence="6">Muscle</tissue>
    </source>
</reference>
<feature type="region of interest" description="Disordered" evidence="3">
    <location>
        <begin position="128"/>
        <end position="248"/>
    </location>
</feature>
<feature type="compositionally biased region" description="Low complexity" evidence="3">
    <location>
        <begin position="221"/>
        <end position="235"/>
    </location>
</feature>
<name>A0ABM1SX03_LIMPO</name>
<evidence type="ECO:0000313" key="5">
    <source>
        <dbReference type="Proteomes" id="UP000694941"/>
    </source>
</evidence>
<keyword evidence="2" id="KW-0539">Nucleus</keyword>
<dbReference type="PANTHER" id="PTHR16500:SF3">
    <property type="entry name" value="BRCA2-INTERACTING TRANSCRIPTIONAL REPRESSOR EMSY"/>
    <property type="match status" value="1"/>
</dbReference>
<evidence type="ECO:0000256" key="2">
    <source>
        <dbReference type="ARBA" id="ARBA00023242"/>
    </source>
</evidence>
<dbReference type="RefSeq" id="XP_022248159.1">
    <property type="nucleotide sequence ID" value="XM_022392451.1"/>
</dbReference>
<comment type="subcellular location">
    <subcellularLocation>
        <location evidence="1">Nucleus</location>
    </subcellularLocation>
</comment>
<dbReference type="Proteomes" id="UP000694941">
    <property type="component" value="Unplaced"/>
</dbReference>
<dbReference type="InterPro" id="IPR005491">
    <property type="entry name" value="ENT_dom"/>
</dbReference>
<dbReference type="PANTHER" id="PTHR16500">
    <property type="entry name" value="BRCA2-INTERACTING TRANSCRIPTIONAL REPRESSOR EMSY"/>
    <property type="match status" value="1"/>
</dbReference>
<protein>
    <submittedName>
        <fullName evidence="6">BRCA2-interacting transcriptional repressor EMSY-like isoform X1</fullName>
    </submittedName>
</protein>
<evidence type="ECO:0000256" key="1">
    <source>
        <dbReference type="ARBA" id="ARBA00004123"/>
    </source>
</evidence>
<dbReference type="Gene3D" id="1.10.1240.40">
    <property type="entry name" value="ENT domain"/>
    <property type="match status" value="1"/>
</dbReference>